<evidence type="ECO:0000256" key="1">
    <source>
        <dbReference type="SAM" id="MobiDB-lite"/>
    </source>
</evidence>
<keyword evidence="3" id="KW-1185">Reference proteome</keyword>
<feature type="compositionally biased region" description="Low complexity" evidence="1">
    <location>
        <begin position="624"/>
        <end position="651"/>
    </location>
</feature>
<accession>A0A9P6HCW5</accession>
<organism evidence="2 3">
    <name type="scientific">Thelephora terrestris</name>
    <dbReference type="NCBI Taxonomy" id="56493"/>
    <lineage>
        <taxon>Eukaryota</taxon>
        <taxon>Fungi</taxon>
        <taxon>Dikarya</taxon>
        <taxon>Basidiomycota</taxon>
        <taxon>Agaricomycotina</taxon>
        <taxon>Agaricomycetes</taxon>
        <taxon>Thelephorales</taxon>
        <taxon>Thelephoraceae</taxon>
        <taxon>Thelephora</taxon>
    </lineage>
</organism>
<proteinExistence type="predicted"/>
<dbReference type="Gene3D" id="3.80.10.10">
    <property type="entry name" value="Ribonuclease Inhibitor"/>
    <property type="match status" value="1"/>
</dbReference>
<gene>
    <name evidence="2" type="ORF">BJ322DRAFT_1100261</name>
</gene>
<evidence type="ECO:0008006" key="4">
    <source>
        <dbReference type="Google" id="ProtNLM"/>
    </source>
</evidence>
<evidence type="ECO:0000313" key="2">
    <source>
        <dbReference type="EMBL" id="KAF9784542.1"/>
    </source>
</evidence>
<dbReference type="EMBL" id="WIUZ02000008">
    <property type="protein sequence ID" value="KAF9784542.1"/>
    <property type="molecule type" value="Genomic_DNA"/>
</dbReference>
<dbReference type="InterPro" id="IPR032675">
    <property type="entry name" value="LRR_dom_sf"/>
</dbReference>
<dbReference type="AlphaFoldDB" id="A0A9P6HCW5"/>
<dbReference type="OrthoDB" id="3216017at2759"/>
<reference evidence="2" key="1">
    <citation type="journal article" date="2020" name="Nat. Commun.">
        <title>Large-scale genome sequencing of mycorrhizal fungi provides insights into the early evolution of symbiotic traits.</title>
        <authorList>
            <person name="Miyauchi S."/>
            <person name="Kiss E."/>
            <person name="Kuo A."/>
            <person name="Drula E."/>
            <person name="Kohler A."/>
            <person name="Sanchez-Garcia M."/>
            <person name="Morin E."/>
            <person name="Andreopoulos B."/>
            <person name="Barry K.W."/>
            <person name="Bonito G."/>
            <person name="Buee M."/>
            <person name="Carver A."/>
            <person name="Chen C."/>
            <person name="Cichocki N."/>
            <person name="Clum A."/>
            <person name="Culley D."/>
            <person name="Crous P.W."/>
            <person name="Fauchery L."/>
            <person name="Girlanda M."/>
            <person name="Hayes R.D."/>
            <person name="Keri Z."/>
            <person name="LaButti K."/>
            <person name="Lipzen A."/>
            <person name="Lombard V."/>
            <person name="Magnuson J."/>
            <person name="Maillard F."/>
            <person name="Murat C."/>
            <person name="Nolan M."/>
            <person name="Ohm R.A."/>
            <person name="Pangilinan J."/>
            <person name="Pereira M.F."/>
            <person name="Perotto S."/>
            <person name="Peter M."/>
            <person name="Pfister S."/>
            <person name="Riley R."/>
            <person name="Sitrit Y."/>
            <person name="Stielow J.B."/>
            <person name="Szollosi G."/>
            <person name="Zifcakova L."/>
            <person name="Stursova M."/>
            <person name="Spatafora J.W."/>
            <person name="Tedersoo L."/>
            <person name="Vaario L.M."/>
            <person name="Yamada A."/>
            <person name="Yan M."/>
            <person name="Wang P."/>
            <person name="Xu J."/>
            <person name="Bruns T."/>
            <person name="Baldrian P."/>
            <person name="Vilgalys R."/>
            <person name="Dunand C."/>
            <person name="Henrissat B."/>
            <person name="Grigoriev I.V."/>
            <person name="Hibbett D."/>
            <person name="Nagy L.G."/>
            <person name="Martin F.M."/>
        </authorList>
    </citation>
    <scope>NUCLEOTIDE SEQUENCE</scope>
    <source>
        <strain evidence="2">UH-Tt-Lm1</strain>
    </source>
</reference>
<dbReference type="Proteomes" id="UP000736335">
    <property type="component" value="Unassembled WGS sequence"/>
</dbReference>
<evidence type="ECO:0000313" key="3">
    <source>
        <dbReference type="Proteomes" id="UP000736335"/>
    </source>
</evidence>
<feature type="region of interest" description="Disordered" evidence="1">
    <location>
        <begin position="609"/>
        <end position="663"/>
    </location>
</feature>
<name>A0A9P6HCW5_9AGAM</name>
<sequence length="702" mass="79005">MGESTRITILVMVFCDVAALNIGNLCGALPSAYTSIYVFCLLVRCATVQKFALAMRFGMSQSSYYLGPDKSSSGNASDFLRWNKQTAILLGTSLALIEAGQYGPKVEEFLEVYLNTPGLLQEDVTKALLARGAARRAAAETLMAKAQQDIHVLARLDPSNRQVKSLLQLSKQPHFGEEPVYHRVPLEIWDRVASYIPRHFLRTWLFVSTFYRDIAQRHIFSAVDLHLGEDHEHRNRALDFFDRVREDSTFARKIKKLRLHWSCEEGDTFDLMARIFRTVLPEFSTLREFQWIGYPELRADMVQAVFAHHPNVQSLGLIGWHFDAIGISSLNNLHSLTLRAEDDDGLADMAELLTTLNANSSTLTHLCLSAYLARPHSWDSAFQSPTIDNLTRLDLVDTEISHYVLRRVVTCSERLTHLTLHGTFEDPRGAEVLFGADHLFLVVGHDDDMPLHRAVVQFVGQRKRLRRLDLGRCPWELVAMVLPELDGLRAVRVRIGRVVESVIDALTEALSEHLVALHLCAVVADKPVESYVSYFKKFHSLSVLHLDTISIGTETMKRPQPTILNEKELRRETDKWMNAAKKVAAALQSVDFLGWQGERYVVARRDNNSDVAHPTSHSHHHSSTHPPSNTHLTHSHGRSGSIQGSIGRRSQASADTDIELKELPPRRRLDTGFGVDLGGPDGCWLERIDVPIDYELVGGDDT</sequence>
<reference evidence="2" key="2">
    <citation type="submission" date="2020-11" db="EMBL/GenBank/DDBJ databases">
        <authorList>
            <consortium name="DOE Joint Genome Institute"/>
            <person name="Kuo A."/>
            <person name="Miyauchi S."/>
            <person name="Kiss E."/>
            <person name="Drula E."/>
            <person name="Kohler A."/>
            <person name="Sanchez-Garcia M."/>
            <person name="Andreopoulos B."/>
            <person name="Barry K.W."/>
            <person name="Bonito G."/>
            <person name="Buee M."/>
            <person name="Carver A."/>
            <person name="Chen C."/>
            <person name="Cichocki N."/>
            <person name="Clum A."/>
            <person name="Culley D."/>
            <person name="Crous P.W."/>
            <person name="Fauchery L."/>
            <person name="Girlanda M."/>
            <person name="Hayes R."/>
            <person name="Keri Z."/>
            <person name="Labutti K."/>
            <person name="Lipzen A."/>
            <person name="Lombard V."/>
            <person name="Magnuson J."/>
            <person name="Maillard F."/>
            <person name="Morin E."/>
            <person name="Murat C."/>
            <person name="Nolan M."/>
            <person name="Ohm R."/>
            <person name="Pangilinan J."/>
            <person name="Pereira M."/>
            <person name="Perotto S."/>
            <person name="Peter M."/>
            <person name="Riley R."/>
            <person name="Sitrit Y."/>
            <person name="Stielow B."/>
            <person name="Szollosi G."/>
            <person name="Zifcakova L."/>
            <person name="Stursova M."/>
            <person name="Spatafora J.W."/>
            <person name="Tedersoo L."/>
            <person name="Vaario L.-M."/>
            <person name="Yamada A."/>
            <person name="Yan M."/>
            <person name="Wang P."/>
            <person name="Xu J."/>
            <person name="Bruns T."/>
            <person name="Baldrian P."/>
            <person name="Vilgalys R."/>
            <person name="Henrissat B."/>
            <person name="Grigoriev I.V."/>
            <person name="Hibbett D."/>
            <person name="Nagy L.G."/>
            <person name="Martin F.M."/>
        </authorList>
    </citation>
    <scope>NUCLEOTIDE SEQUENCE</scope>
    <source>
        <strain evidence="2">UH-Tt-Lm1</strain>
    </source>
</reference>
<dbReference type="SUPFAM" id="SSF52047">
    <property type="entry name" value="RNI-like"/>
    <property type="match status" value="1"/>
</dbReference>
<protein>
    <recommendedName>
        <fullName evidence="4">F-box domain-containing protein</fullName>
    </recommendedName>
</protein>
<comment type="caution">
    <text evidence="2">The sequence shown here is derived from an EMBL/GenBank/DDBJ whole genome shotgun (WGS) entry which is preliminary data.</text>
</comment>